<reference evidence="1" key="1">
    <citation type="submission" date="2021-01" db="EMBL/GenBank/DDBJ databases">
        <title>Ramlibacter sp. strain AW1 16S ribosomal RNA gene Genome sequencing and assembly.</title>
        <authorList>
            <person name="Kang M."/>
        </authorList>
    </citation>
    <scope>NUCLEOTIDE SEQUENCE</scope>
    <source>
        <strain evidence="1">AW1</strain>
    </source>
</reference>
<dbReference type="EMBL" id="JAEQNA010000001">
    <property type="protein sequence ID" value="MBL0419361.1"/>
    <property type="molecule type" value="Genomic_DNA"/>
</dbReference>
<gene>
    <name evidence="1" type="ORF">JI739_03270</name>
</gene>
<name>A0A937D624_9BURK</name>
<evidence type="ECO:0000313" key="1">
    <source>
        <dbReference type="EMBL" id="MBL0419361.1"/>
    </source>
</evidence>
<keyword evidence="2" id="KW-1185">Reference proteome</keyword>
<accession>A0A937D624</accession>
<comment type="caution">
    <text evidence="1">The sequence shown here is derived from an EMBL/GenBank/DDBJ whole genome shotgun (WGS) entry which is preliminary data.</text>
</comment>
<sequence>MQTTRPGPVHAQEFSAGWPGVLDDMLEFITLAQLALGRGRAPQVLVSLSRQRVSAEQLQPHVNGFRERLLQQWPAAQLTLAAGTGSAHRVEVRFGG</sequence>
<dbReference type="AlphaFoldDB" id="A0A937D624"/>
<dbReference type="Proteomes" id="UP000613011">
    <property type="component" value="Unassembled WGS sequence"/>
</dbReference>
<protein>
    <submittedName>
        <fullName evidence="1">Uncharacterized protein</fullName>
    </submittedName>
</protein>
<evidence type="ECO:0000313" key="2">
    <source>
        <dbReference type="Proteomes" id="UP000613011"/>
    </source>
</evidence>
<dbReference type="RefSeq" id="WP_201682399.1">
    <property type="nucleotide sequence ID" value="NZ_JAEQNA010000001.1"/>
</dbReference>
<organism evidence="1 2">
    <name type="scientific">Ramlibacter aurantiacus</name>
    <dbReference type="NCBI Taxonomy" id="2801330"/>
    <lineage>
        <taxon>Bacteria</taxon>
        <taxon>Pseudomonadati</taxon>
        <taxon>Pseudomonadota</taxon>
        <taxon>Betaproteobacteria</taxon>
        <taxon>Burkholderiales</taxon>
        <taxon>Comamonadaceae</taxon>
        <taxon>Ramlibacter</taxon>
    </lineage>
</organism>
<proteinExistence type="predicted"/>